<dbReference type="EMBL" id="JAACJL010000030">
    <property type="protein sequence ID" value="KAF4617816.1"/>
    <property type="molecule type" value="Genomic_DNA"/>
</dbReference>
<dbReference type="Proteomes" id="UP000521872">
    <property type="component" value="Unassembled WGS sequence"/>
</dbReference>
<reference evidence="2 3" key="1">
    <citation type="submission" date="2019-12" db="EMBL/GenBank/DDBJ databases">
        <authorList>
            <person name="Floudas D."/>
            <person name="Bentzer J."/>
            <person name="Ahren D."/>
            <person name="Johansson T."/>
            <person name="Persson P."/>
            <person name="Tunlid A."/>
        </authorList>
    </citation>
    <scope>NUCLEOTIDE SEQUENCE [LARGE SCALE GENOMIC DNA]</scope>
    <source>
        <strain evidence="2 3">CBS 102.39</strain>
    </source>
</reference>
<proteinExistence type="predicted"/>
<keyword evidence="3" id="KW-1185">Reference proteome</keyword>
<name>A0A8H4VP57_9AGAR</name>
<evidence type="ECO:0000313" key="3">
    <source>
        <dbReference type="Proteomes" id="UP000521872"/>
    </source>
</evidence>
<evidence type="ECO:0000313" key="2">
    <source>
        <dbReference type="EMBL" id="KAF4617816.1"/>
    </source>
</evidence>
<comment type="caution">
    <text evidence="2">The sequence shown here is derived from an EMBL/GenBank/DDBJ whole genome shotgun (WGS) entry which is preliminary data.</text>
</comment>
<dbReference type="AlphaFoldDB" id="A0A8H4VP57"/>
<evidence type="ECO:0000256" key="1">
    <source>
        <dbReference type="SAM" id="MobiDB-lite"/>
    </source>
</evidence>
<organism evidence="2 3">
    <name type="scientific">Agrocybe pediades</name>
    <dbReference type="NCBI Taxonomy" id="84607"/>
    <lineage>
        <taxon>Eukaryota</taxon>
        <taxon>Fungi</taxon>
        <taxon>Dikarya</taxon>
        <taxon>Basidiomycota</taxon>
        <taxon>Agaricomycotina</taxon>
        <taxon>Agaricomycetes</taxon>
        <taxon>Agaricomycetidae</taxon>
        <taxon>Agaricales</taxon>
        <taxon>Agaricineae</taxon>
        <taxon>Strophariaceae</taxon>
        <taxon>Agrocybe</taxon>
    </lineage>
</organism>
<accession>A0A8H4VP57</accession>
<protein>
    <recommendedName>
        <fullName evidence="4">BTB domain-containing protein</fullName>
    </recommendedName>
</protein>
<gene>
    <name evidence="2" type="ORF">D9613_006242</name>
</gene>
<evidence type="ECO:0008006" key="4">
    <source>
        <dbReference type="Google" id="ProtNLM"/>
    </source>
</evidence>
<sequence>MAAGFTFSAPSPKKSPRFFASHSGTIRDIEGSAKKRQRTEVDDDEGAYGPAHKRSNSAPDTPVPPRRQRDPEFFRAEEDATCYIQIKDVVFKIHRSLIGCAPLLAQMADEHFQRHGSVEEKPLSLILPKLDEFRAFLWVVYIPDDQLGKYKTPQEFEEVERLFCIARMTEKYDIPGVRDWVIAAIQNATSNKALMDALSSANLAYMVDQCYAHKFHMALAAVVSKWYDRLEKKEAPSVPAVQVADKYNLDELKGMAYYMHVQDMIDRQTTTDKGATHLKADPKLNQNQVLRLLKGYFSLVSMWERLRQKPVQLPMGGSCTEDKHCKCIAFWEKRWASSVGWKRILAINSADVLASLACLRDQLMNDEEMKKPGAMDPECRLAGLEAIKKLRWKTRAELADHFNGA</sequence>
<feature type="region of interest" description="Disordered" evidence="1">
    <location>
        <begin position="1"/>
        <end position="69"/>
    </location>
</feature>